<dbReference type="EMBL" id="QUBG01000009">
    <property type="protein sequence ID" value="TPR42923.1"/>
    <property type="molecule type" value="Genomic_DNA"/>
</dbReference>
<dbReference type="InterPro" id="IPR006343">
    <property type="entry name" value="DnaB/C_C"/>
</dbReference>
<evidence type="ECO:0000256" key="2">
    <source>
        <dbReference type="SAM" id="MobiDB-lite"/>
    </source>
</evidence>
<dbReference type="GeneID" id="58107902"/>
<evidence type="ECO:0008006" key="7">
    <source>
        <dbReference type="Google" id="ProtNLM"/>
    </source>
</evidence>
<sequence length="460" mass="53639">MEEWRNISPQDNFILTSDYFISDLERKALDILYQPIIGINAYALINNLWRMYERDKDFELHVNFELLAYLNIDIQAFYEARLKLEGAGLVKTYVNDNHRYVYKLIKPLDINQFFSDDLLSVTLLQTIGENRYEDIVNDVITDNYDLEKYNDISKNFLQVFHIKSSELSNTPKDVSEAKSLVVNSTKPGTNDVNSDDDFDFSLVLSILEQSFVNISDVKKNHHLIQSEHLLYGINEPEMARFIEKATNVNNNVFDPNKLKLLVDRDFSNNNVNLNEDNRKSYVANDDNNLNQGEKQIVNMAKEFSPLDFLQGLKKQVDGFVHDNEIRTIRDVMDVSVLKPEVINMVTYHIIIDQKKSGLSRNLFTTIADNWSQKGIRTAEDAISEIRNRKKTSDEKKREHKRSYRKPIKEELPDWAKNNDAKDNSVKKDKKNTQDKDSIPDESRKKELEGKLKRIRSWGKK</sequence>
<dbReference type="InterPro" id="IPR058660">
    <property type="entry name" value="WHD_DnaB"/>
</dbReference>
<proteinExistence type="inferred from homology"/>
<comment type="similarity">
    <text evidence="1">Belongs to the DnaB/DnaD family.</text>
</comment>
<feature type="region of interest" description="Disordered" evidence="2">
    <location>
        <begin position="386"/>
        <end position="460"/>
    </location>
</feature>
<feature type="domain" description="Replicative helicase loading/DNA remodeling protein DnaB N-terminal winged helix" evidence="4">
    <location>
        <begin position="8"/>
        <end position="249"/>
    </location>
</feature>
<dbReference type="Pfam" id="PF25888">
    <property type="entry name" value="WHD_DnaB"/>
    <property type="match status" value="1"/>
</dbReference>
<evidence type="ECO:0000259" key="4">
    <source>
        <dbReference type="Pfam" id="PF25888"/>
    </source>
</evidence>
<dbReference type="Proteomes" id="UP000784700">
    <property type="component" value="Unassembled WGS sequence"/>
</dbReference>
<dbReference type="RefSeq" id="WP_140925020.1">
    <property type="nucleotide sequence ID" value="NZ_QUBF01000008.1"/>
</dbReference>
<feature type="compositionally biased region" description="Basic and acidic residues" evidence="2">
    <location>
        <begin position="386"/>
        <end position="396"/>
    </location>
</feature>
<evidence type="ECO:0000259" key="3">
    <source>
        <dbReference type="Pfam" id="PF07261"/>
    </source>
</evidence>
<feature type="compositionally biased region" description="Basic and acidic residues" evidence="2">
    <location>
        <begin position="406"/>
        <end position="451"/>
    </location>
</feature>
<evidence type="ECO:0000313" key="6">
    <source>
        <dbReference type="Proteomes" id="UP000784700"/>
    </source>
</evidence>
<accession>A0A9Q8MTE2</accession>
<reference evidence="5" key="1">
    <citation type="submission" date="2018-08" db="EMBL/GenBank/DDBJ databases">
        <title>Comparative genomics of wild bee and flower associated Lactobacillus reveals potential adaptation to the bee host.</title>
        <authorList>
            <person name="Vuong H.Q."/>
            <person name="Mcfrederick Q.S."/>
        </authorList>
    </citation>
    <scope>NUCLEOTIDE SEQUENCE</scope>
    <source>
        <strain evidence="5">HV_63</strain>
    </source>
</reference>
<evidence type="ECO:0000256" key="1">
    <source>
        <dbReference type="ARBA" id="ARBA00093462"/>
    </source>
</evidence>
<comment type="caution">
    <text evidence="5">The sequence shown here is derived from an EMBL/GenBank/DDBJ whole genome shotgun (WGS) entry which is preliminary data.</text>
</comment>
<dbReference type="Pfam" id="PF07261">
    <property type="entry name" value="DnaB_2"/>
    <property type="match status" value="1"/>
</dbReference>
<protein>
    <recommendedName>
        <fullName evidence="7">DnaD domain-containing protein</fullName>
    </recommendedName>
</protein>
<dbReference type="AlphaFoldDB" id="A0A9Q8MTE2"/>
<organism evidence="5 6">
    <name type="scientific">Apilactobacillus micheneri</name>
    <dbReference type="NCBI Taxonomy" id="1899430"/>
    <lineage>
        <taxon>Bacteria</taxon>
        <taxon>Bacillati</taxon>
        <taxon>Bacillota</taxon>
        <taxon>Bacilli</taxon>
        <taxon>Lactobacillales</taxon>
        <taxon>Lactobacillaceae</taxon>
        <taxon>Apilactobacillus</taxon>
    </lineage>
</organism>
<gene>
    <name evidence="5" type="ORF">DY130_06840</name>
</gene>
<evidence type="ECO:0000313" key="5">
    <source>
        <dbReference type="EMBL" id="TPR42923.1"/>
    </source>
</evidence>
<name>A0A9Q8MTE2_9LACO</name>
<feature type="domain" description="DnaB/C C-terminal" evidence="3">
    <location>
        <begin position="312"/>
        <end position="384"/>
    </location>
</feature>